<name>A0ABT7K184_9HYPH</name>
<gene>
    <name evidence="4" type="ORF">PY649_26030</name>
</gene>
<feature type="domain" description="Peptidoglycan binding-like" evidence="3">
    <location>
        <begin position="174"/>
        <end position="228"/>
    </location>
</feature>
<dbReference type="RefSeq" id="WP_285871755.1">
    <property type="nucleotide sequence ID" value="NZ_JARFYM010000028.1"/>
</dbReference>
<dbReference type="Proteomes" id="UP001172645">
    <property type="component" value="Unassembled WGS sequence"/>
</dbReference>
<keyword evidence="2" id="KW-1133">Transmembrane helix</keyword>
<dbReference type="InterPro" id="IPR036365">
    <property type="entry name" value="PGBD-like_sf"/>
</dbReference>
<dbReference type="Pfam" id="PF01471">
    <property type="entry name" value="PG_binding_1"/>
    <property type="match status" value="2"/>
</dbReference>
<keyword evidence="2" id="KW-0472">Membrane</keyword>
<reference evidence="4" key="1">
    <citation type="submission" date="2023-06" db="EMBL/GenBank/DDBJ databases">
        <title>Phylogenetic Diversity of Rhizobium strains.</title>
        <authorList>
            <person name="Moura F.T."/>
            <person name="Helene L.C.F."/>
            <person name="Hungria M."/>
        </authorList>
    </citation>
    <scope>NUCLEOTIDE SEQUENCE</scope>
    <source>
        <strain evidence="4">CCGE526</strain>
    </source>
</reference>
<evidence type="ECO:0000313" key="4">
    <source>
        <dbReference type="EMBL" id="MDL2402369.1"/>
    </source>
</evidence>
<keyword evidence="2" id="KW-0812">Transmembrane</keyword>
<accession>A0ABT7K184</accession>
<feature type="domain" description="Peptidoglycan binding-like" evidence="3">
    <location>
        <begin position="296"/>
        <end position="349"/>
    </location>
</feature>
<dbReference type="InterPro" id="IPR002477">
    <property type="entry name" value="Peptidoglycan-bd-like"/>
</dbReference>
<evidence type="ECO:0000313" key="5">
    <source>
        <dbReference type="Proteomes" id="UP001172645"/>
    </source>
</evidence>
<feature type="compositionally biased region" description="Basic residues" evidence="1">
    <location>
        <begin position="1"/>
        <end position="19"/>
    </location>
</feature>
<organism evidence="4 5">
    <name type="scientific">Rhizobium mayense</name>
    <dbReference type="NCBI Taxonomy" id="1312184"/>
    <lineage>
        <taxon>Bacteria</taxon>
        <taxon>Pseudomonadati</taxon>
        <taxon>Pseudomonadota</taxon>
        <taxon>Alphaproteobacteria</taxon>
        <taxon>Hyphomicrobiales</taxon>
        <taxon>Rhizobiaceae</taxon>
        <taxon>Rhizobium/Agrobacterium group</taxon>
        <taxon>Rhizobium</taxon>
    </lineage>
</organism>
<keyword evidence="5" id="KW-1185">Reference proteome</keyword>
<feature type="transmembrane region" description="Helical" evidence="2">
    <location>
        <begin position="21"/>
        <end position="45"/>
    </location>
</feature>
<evidence type="ECO:0000256" key="2">
    <source>
        <dbReference type="SAM" id="Phobius"/>
    </source>
</evidence>
<dbReference type="InterPro" id="IPR036366">
    <property type="entry name" value="PGBDSf"/>
</dbReference>
<dbReference type="Gene3D" id="1.10.101.10">
    <property type="entry name" value="PGBD-like superfamily/PGBD"/>
    <property type="match status" value="2"/>
</dbReference>
<evidence type="ECO:0000259" key="3">
    <source>
        <dbReference type="Pfam" id="PF01471"/>
    </source>
</evidence>
<proteinExistence type="predicted"/>
<evidence type="ECO:0000256" key="1">
    <source>
        <dbReference type="SAM" id="MobiDB-lite"/>
    </source>
</evidence>
<sequence>MAPQKRKSPKGKGRGRRKQPGLASRGAVAIGSLGLRGAGALGGLGVRGVGALAGVFGDAVGRHPAIAGGVAIFFAVFGFVTTNALWYQTGTHPSPLLRTRDPKSPYQIPGRKPFLHTQQADAGNVTTFRIERQDSAAANAAASNQQAPAPAETVRTASLPATQAPAASTAAPSKQVADVQAELIRHGLYDGTADGVIGSRTTAAILFFQEASGLAETGVASPELLAALKASDAGTGAHATNKTTAAAVPADRPVNVSANASAIDPVAAAIRSAEKDFKTSAAPKSAPSDAVNTVNMVMQIQKGLSNIAYSNVSVDGVAGEQTKAAIRRFQKHYRLPETGEPDMAVLKKLQDIGAL</sequence>
<protein>
    <submittedName>
        <fullName evidence="4">Peptidoglycan-binding domain-containing protein</fullName>
    </submittedName>
</protein>
<dbReference type="SUPFAM" id="SSF47090">
    <property type="entry name" value="PGBD-like"/>
    <property type="match status" value="2"/>
</dbReference>
<dbReference type="EMBL" id="JARFYM010000028">
    <property type="protein sequence ID" value="MDL2402369.1"/>
    <property type="molecule type" value="Genomic_DNA"/>
</dbReference>
<feature type="region of interest" description="Disordered" evidence="1">
    <location>
        <begin position="1"/>
        <end position="24"/>
    </location>
</feature>
<feature type="transmembrane region" description="Helical" evidence="2">
    <location>
        <begin position="65"/>
        <end position="87"/>
    </location>
</feature>
<comment type="caution">
    <text evidence="4">The sequence shown here is derived from an EMBL/GenBank/DDBJ whole genome shotgun (WGS) entry which is preliminary data.</text>
</comment>